<dbReference type="PROSITE" id="PS51737">
    <property type="entry name" value="RECOMBINASE_DNA_BIND"/>
    <property type="match status" value="1"/>
</dbReference>
<dbReference type="PANTHER" id="PTHR30461:SF23">
    <property type="entry name" value="DNA RECOMBINASE-RELATED"/>
    <property type="match status" value="1"/>
</dbReference>
<dbReference type="InterPro" id="IPR050639">
    <property type="entry name" value="SSR_resolvase"/>
</dbReference>
<dbReference type="CDD" id="cd00338">
    <property type="entry name" value="Ser_Recombinase"/>
    <property type="match status" value="1"/>
</dbReference>
<dbReference type="Gene3D" id="3.40.50.1390">
    <property type="entry name" value="Resolvase, N-terminal catalytic domain"/>
    <property type="match status" value="1"/>
</dbReference>
<accession>A0A561EBV7</accession>
<evidence type="ECO:0000259" key="2">
    <source>
        <dbReference type="PROSITE" id="PS51737"/>
    </source>
</evidence>
<dbReference type="GO" id="GO:0003677">
    <property type="term" value="F:DNA binding"/>
    <property type="evidence" value="ECO:0007669"/>
    <property type="project" value="InterPro"/>
</dbReference>
<dbReference type="GO" id="GO:0000150">
    <property type="term" value="F:DNA strand exchange activity"/>
    <property type="evidence" value="ECO:0007669"/>
    <property type="project" value="InterPro"/>
</dbReference>
<dbReference type="Pfam" id="PF07508">
    <property type="entry name" value="Recombinase"/>
    <property type="match status" value="1"/>
</dbReference>
<proteinExistence type="predicted"/>
<dbReference type="PANTHER" id="PTHR30461">
    <property type="entry name" value="DNA-INVERTASE FROM LAMBDOID PROPHAGE"/>
    <property type="match status" value="1"/>
</dbReference>
<feature type="domain" description="Resolvase/invertase-type recombinase catalytic" evidence="1">
    <location>
        <begin position="21"/>
        <end position="170"/>
    </location>
</feature>
<gene>
    <name evidence="3" type="ORF">BKA23_1918</name>
</gene>
<evidence type="ECO:0000259" key="1">
    <source>
        <dbReference type="PROSITE" id="PS51736"/>
    </source>
</evidence>
<evidence type="ECO:0000313" key="3">
    <source>
        <dbReference type="EMBL" id="TWE13090.1"/>
    </source>
</evidence>
<dbReference type="SUPFAM" id="SSF53041">
    <property type="entry name" value="Resolvase-like"/>
    <property type="match status" value="1"/>
</dbReference>
<dbReference type="RefSeq" id="WP_145227503.1">
    <property type="nucleotide sequence ID" value="NZ_VIVQ01000001.1"/>
</dbReference>
<dbReference type="PROSITE" id="PS51736">
    <property type="entry name" value="RECOMBINASES_3"/>
    <property type="match status" value="1"/>
</dbReference>
<dbReference type="AlphaFoldDB" id="A0A561EBV7"/>
<evidence type="ECO:0000313" key="4">
    <source>
        <dbReference type="Proteomes" id="UP000318297"/>
    </source>
</evidence>
<dbReference type="SMART" id="SM00857">
    <property type="entry name" value="Resolvase"/>
    <property type="match status" value="1"/>
</dbReference>
<organism evidence="3 4">
    <name type="scientific">Rudaeicoccus suwonensis</name>
    <dbReference type="NCBI Taxonomy" id="657409"/>
    <lineage>
        <taxon>Bacteria</taxon>
        <taxon>Bacillati</taxon>
        <taxon>Actinomycetota</taxon>
        <taxon>Actinomycetes</taxon>
        <taxon>Micrococcales</taxon>
        <taxon>Dermacoccaceae</taxon>
        <taxon>Rudaeicoccus</taxon>
    </lineage>
</organism>
<dbReference type="InterPro" id="IPR006119">
    <property type="entry name" value="Resolv_N"/>
</dbReference>
<dbReference type="Pfam" id="PF00239">
    <property type="entry name" value="Resolvase"/>
    <property type="match status" value="1"/>
</dbReference>
<comment type="caution">
    <text evidence="3">The sequence shown here is derived from an EMBL/GenBank/DDBJ whole genome shotgun (WGS) entry which is preliminary data.</text>
</comment>
<name>A0A561EBV7_9MICO</name>
<dbReference type="InterPro" id="IPR011109">
    <property type="entry name" value="DNA_bind_recombinase_dom"/>
</dbReference>
<dbReference type="OrthoDB" id="4500247at2"/>
<dbReference type="EMBL" id="VIVQ01000001">
    <property type="protein sequence ID" value="TWE13090.1"/>
    <property type="molecule type" value="Genomic_DNA"/>
</dbReference>
<dbReference type="InterPro" id="IPR038109">
    <property type="entry name" value="DNA_bind_recomb_sf"/>
</dbReference>
<dbReference type="Gene3D" id="3.90.1750.20">
    <property type="entry name" value="Putative Large Serine Recombinase, Chain B, Domain 2"/>
    <property type="match status" value="1"/>
</dbReference>
<sequence length="500" mass="57076">MSMETLVRTDLGVEDGRERVEAIVYGRASKDRHMLMRSIDDQVSECKAWCRPLGWHVARVIKDANRSASQWRRKEREGFEEALALIESGKFGGFVTWEPSRAGRDLAFYVQLRAACQRAGVLYLTHGRVYDLSRSDDSFMMGFEFLRAEADANTMRERQLRTARRNAEKGRPHARIPYGYRRVYDERTGTLIRQEPDPHTGQIVKDAARDALAGATLWSVAMRLQDAGEPTPMKPWTESPRGWDTHTIRQVLQNPTIAGKRVYRDKVIGDADWEPLISWEDFQRLQRLFADPSRRTRNGGGAAAKTLMVHIARCHYCGRVLRRATIRRKDKADATKYKCSFRGCYKTMISQPGLDEYVQEVALEWFEQPANLARLTATDGDDWLTQTQAAEQQLASLQQRLDEAADQYAAGDLPLAMLTRVEQTLRPQIEQAQRAMVPPITDERILQLVTAADIRAAWAAMPLAEQRKIIKAVFDVRIQQTTNRGQNAFEPERVLITARV</sequence>
<feature type="domain" description="Recombinase" evidence="2">
    <location>
        <begin position="177"/>
        <end position="295"/>
    </location>
</feature>
<protein>
    <submittedName>
        <fullName evidence="3">DNA invertase Pin-like site-specific DNA recombinase</fullName>
    </submittedName>
</protein>
<keyword evidence="4" id="KW-1185">Reference proteome</keyword>
<reference evidence="3 4" key="1">
    <citation type="submission" date="2019-06" db="EMBL/GenBank/DDBJ databases">
        <title>Sequencing the genomes of 1000 actinobacteria strains.</title>
        <authorList>
            <person name="Klenk H.-P."/>
        </authorList>
    </citation>
    <scope>NUCLEOTIDE SEQUENCE [LARGE SCALE GENOMIC DNA]</scope>
    <source>
        <strain evidence="3 4">DSM 19560</strain>
    </source>
</reference>
<dbReference type="Proteomes" id="UP000318297">
    <property type="component" value="Unassembled WGS sequence"/>
</dbReference>
<dbReference type="InterPro" id="IPR036162">
    <property type="entry name" value="Resolvase-like_N_sf"/>
</dbReference>